<dbReference type="Pfam" id="PF07715">
    <property type="entry name" value="Plug"/>
    <property type="match status" value="1"/>
</dbReference>
<keyword evidence="9 10" id="KW-0998">Cell outer membrane</keyword>
<evidence type="ECO:0000256" key="8">
    <source>
        <dbReference type="ARBA" id="ARBA00023170"/>
    </source>
</evidence>
<feature type="signal peptide" evidence="12">
    <location>
        <begin position="1"/>
        <end position="29"/>
    </location>
</feature>
<dbReference type="Gene3D" id="2.170.130.10">
    <property type="entry name" value="TonB-dependent receptor, plug domain"/>
    <property type="match status" value="1"/>
</dbReference>
<dbReference type="PANTHER" id="PTHR30069:SF29">
    <property type="entry name" value="HEMOGLOBIN AND HEMOGLOBIN-HAPTOGLOBIN-BINDING PROTEIN 1-RELATED"/>
    <property type="match status" value="1"/>
</dbReference>
<dbReference type="GO" id="GO:0044718">
    <property type="term" value="P:siderophore transmembrane transport"/>
    <property type="evidence" value="ECO:0007669"/>
    <property type="project" value="TreeGrafter"/>
</dbReference>
<feature type="chain" id="PRO_5015667596" evidence="12">
    <location>
        <begin position="30"/>
        <end position="770"/>
    </location>
</feature>
<keyword evidence="5 12" id="KW-0732">Signal</keyword>
<feature type="domain" description="TonB-dependent receptor plug" evidence="14">
    <location>
        <begin position="70"/>
        <end position="179"/>
    </location>
</feature>
<evidence type="ECO:0000256" key="5">
    <source>
        <dbReference type="ARBA" id="ARBA00022729"/>
    </source>
</evidence>
<evidence type="ECO:0000259" key="14">
    <source>
        <dbReference type="Pfam" id="PF07715"/>
    </source>
</evidence>
<keyword evidence="3 10" id="KW-1134">Transmembrane beta strand</keyword>
<comment type="similarity">
    <text evidence="10 11">Belongs to the TonB-dependent receptor family.</text>
</comment>
<dbReference type="PROSITE" id="PS52016">
    <property type="entry name" value="TONB_DEPENDENT_REC_3"/>
    <property type="match status" value="1"/>
</dbReference>
<keyword evidence="16" id="KW-1185">Reference proteome</keyword>
<evidence type="ECO:0000256" key="7">
    <source>
        <dbReference type="ARBA" id="ARBA00023136"/>
    </source>
</evidence>
<evidence type="ECO:0000256" key="10">
    <source>
        <dbReference type="PROSITE-ProRule" id="PRU01360"/>
    </source>
</evidence>
<name>A0A2T8HQ84_9RHOB</name>
<evidence type="ECO:0000256" key="4">
    <source>
        <dbReference type="ARBA" id="ARBA00022692"/>
    </source>
</evidence>
<evidence type="ECO:0000256" key="9">
    <source>
        <dbReference type="ARBA" id="ARBA00023237"/>
    </source>
</evidence>
<dbReference type="Gene3D" id="2.40.170.20">
    <property type="entry name" value="TonB-dependent receptor, beta-barrel domain"/>
    <property type="match status" value="1"/>
</dbReference>
<sequence>MRHSFSMRARLLASAGGIALLSLAQPASAQAVDDADEQLLLTEDTAETAGLLHRMLGRITFFAGRLPRPVLDVPATVTVIDGEDLQEQGVTDMQQMARYVPGLTVNRQINAAQPFNDFGGFSMRGVGGNRVLTLVDGSRVAEAIIDGTRDYLDFSFVRQAEVVRGPASVTWGADALGGVVALQTIAPEDLLEGGERGGEMRTSYDSFTNTRTGTVSFAQRLSDQLSVLVGYSHIEANEPELSNAAANGGLYSDIHGGCPRDLAAGATPCNAFDPTDIETDHALFRAEFRPTTEHRFSFTADLMRRVTDVAFNQNLGDPTASGTYVTSDDRRQILRRNRFALEHEWTPESGIVDALTTSFGYVPHSYLRTGERRYNNASGETEVSWDSLAYDEDFFELDIQAHRRFSLGATDHELVFGFDGDMTYTDYERMTRVQNMVTGSDVTTVAGGFNFANATTRRSDIYVQDRIEFGGGRFELTPGLRYATYAIDPRPNADYSVVPGSEPQRRDDSALLAALGARAHLNDNWTLWANASQGFKMPTAQQLYTSLPGAWFNLIPAPDLRPEYVNNFEIGARGEFDRGFVSASLFRADYSDFIQSFYNPPGTSDYTYRNISEREVWGFELAGEMQINDALTFTTSLNYQEGVQRATPTSAETPVNLRPLSGVIGLNWESQSRPLAVDLYSRFAGGVSETSSATGFRPGGYALLDLFVRYDLTDTAILSFGVTNLLDTAYYQDSAIGVTTTPSEAVARQNPLDLHMGPDRVFTLQLASRF</sequence>
<evidence type="ECO:0000259" key="13">
    <source>
        <dbReference type="Pfam" id="PF00593"/>
    </source>
</evidence>
<dbReference type="SUPFAM" id="SSF56935">
    <property type="entry name" value="Porins"/>
    <property type="match status" value="1"/>
</dbReference>
<keyword evidence="8 15" id="KW-0675">Receptor</keyword>
<keyword evidence="2 10" id="KW-0813">Transport</keyword>
<dbReference type="OrthoDB" id="9760494at2"/>
<dbReference type="InterPro" id="IPR000531">
    <property type="entry name" value="Beta-barrel_TonB"/>
</dbReference>
<evidence type="ECO:0000256" key="3">
    <source>
        <dbReference type="ARBA" id="ARBA00022452"/>
    </source>
</evidence>
<keyword evidence="7 10" id="KW-0472">Membrane</keyword>
<keyword evidence="4 10" id="KW-0812">Transmembrane</keyword>
<dbReference type="Proteomes" id="UP000245911">
    <property type="component" value="Unassembled WGS sequence"/>
</dbReference>
<organism evidence="15 16">
    <name type="scientific">Pararhodobacter oceanensis</name>
    <dbReference type="NCBI Taxonomy" id="2172121"/>
    <lineage>
        <taxon>Bacteria</taxon>
        <taxon>Pseudomonadati</taxon>
        <taxon>Pseudomonadota</taxon>
        <taxon>Alphaproteobacteria</taxon>
        <taxon>Rhodobacterales</taxon>
        <taxon>Paracoccaceae</taxon>
        <taxon>Pararhodobacter</taxon>
    </lineage>
</organism>
<dbReference type="RefSeq" id="WP_116559706.1">
    <property type="nucleotide sequence ID" value="NZ_QDKM01000011.1"/>
</dbReference>
<dbReference type="InterPro" id="IPR039426">
    <property type="entry name" value="TonB-dep_rcpt-like"/>
</dbReference>
<dbReference type="CDD" id="cd01347">
    <property type="entry name" value="ligand_gated_channel"/>
    <property type="match status" value="1"/>
</dbReference>
<evidence type="ECO:0000256" key="12">
    <source>
        <dbReference type="SAM" id="SignalP"/>
    </source>
</evidence>
<accession>A0A2T8HQ84</accession>
<evidence type="ECO:0000313" key="15">
    <source>
        <dbReference type="EMBL" id="PVH27607.1"/>
    </source>
</evidence>
<evidence type="ECO:0000313" key="16">
    <source>
        <dbReference type="Proteomes" id="UP000245911"/>
    </source>
</evidence>
<comment type="subcellular location">
    <subcellularLocation>
        <location evidence="1 10">Cell outer membrane</location>
        <topology evidence="1 10">Multi-pass membrane protein</topology>
    </subcellularLocation>
</comment>
<evidence type="ECO:0000256" key="2">
    <source>
        <dbReference type="ARBA" id="ARBA00022448"/>
    </source>
</evidence>
<evidence type="ECO:0000256" key="11">
    <source>
        <dbReference type="RuleBase" id="RU003357"/>
    </source>
</evidence>
<proteinExistence type="inferred from homology"/>
<feature type="domain" description="TonB-dependent receptor-like beta-barrel" evidence="13">
    <location>
        <begin position="295"/>
        <end position="725"/>
    </location>
</feature>
<dbReference type="InterPro" id="IPR012910">
    <property type="entry name" value="Plug_dom"/>
</dbReference>
<reference evidence="15 16" key="1">
    <citation type="submission" date="2018-04" db="EMBL/GenBank/DDBJ databases">
        <title>Pararhodobacter oceanense sp. nov., isolated from marine intertidal sediment.</title>
        <authorList>
            <person name="Wang X.-L."/>
            <person name="Du Z.-J."/>
        </authorList>
    </citation>
    <scope>NUCLEOTIDE SEQUENCE [LARGE SCALE GENOMIC DNA]</scope>
    <source>
        <strain evidence="15 16">AM505</strain>
    </source>
</reference>
<dbReference type="InterPro" id="IPR036942">
    <property type="entry name" value="Beta-barrel_TonB_sf"/>
</dbReference>
<dbReference type="GO" id="GO:0009279">
    <property type="term" value="C:cell outer membrane"/>
    <property type="evidence" value="ECO:0007669"/>
    <property type="project" value="UniProtKB-SubCell"/>
</dbReference>
<evidence type="ECO:0000256" key="1">
    <source>
        <dbReference type="ARBA" id="ARBA00004571"/>
    </source>
</evidence>
<comment type="caution">
    <text evidence="15">The sequence shown here is derived from an EMBL/GenBank/DDBJ whole genome shotgun (WGS) entry which is preliminary data.</text>
</comment>
<keyword evidence="6 11" id="KW-0798">TonB box</keyword>
<dbReference type="EMBL" id="QDKM01000011">
    <property type="protein sequence ID" value="PVH27607.1"/>
    <property type="molecule type" value="Genomic_DNA"/>
</dbReference>
<protein>
    <submittedName>
        <fullName evidence="15">TonB-dependent receptor</fullName>
    </submittedName>
</protein>
<dbReference type="PANTHER" id="PTHR30069">
    <property type="entry name" value="TONB-DEPENDENT OUTER MEMBRANE RECEPTOR"/>
    <property type="match status" value="1"/>
</dbReference>
<dbReference type="InterPro" id="IPR037066">
    <property type="entry name" value="Plug_dom_sf"/>
</dbReference>
<dbReference type="Pfam" id="PF00593">
    <property type="entry name" value="TonB_dep_Rec_b-barrel"/>
    <property type="match status" value="1"/>
</dbReference>
<evidence type="ECO:0000256" key="6">
    <source>
        <dbReference type="ARBA" id="ARBA00023077"/>
    </source>
</evidence>
<gene>
    <name evidence="15" type="ORF">DDE20_16885</name>
</gene>
<dbReference type="GO" id="GO:0015344">
    <property type="term" value="F:siderophore uptake transmembrane transporter activity"/>
    <property type="evidence" value="ECO:0007669"/>
    <property type="project" value="TreeGrafter"/>
</dbReference>
<dbReference type="AlphaFoldDB" id="A0A2T8HQ84"/>